<feature type="region of interest" description="Disordered" evidence="4">
    <location>
        <begin position="228"/>
        <end position="354"/>
    </location>
</feature>
<dbReference type="InterPro" id="IPR049730">
    <property type="entry name" value="SNF2/RAD54-like_C"/>
</dbReference>
<feature type="compositionally biased region" description="Basic and acidic residues" evidence="4">
    <location>
        <begin position="1"/>
        <end position="17"/>
    </location>
</feature>
<evidence type="ECO:0000313" key="8">
    <source>
        <dbReference type="Proteomes" id="UP000827549"/>
    </source>
</evidence>
<dbReference type="CDD" id="cd18793">
    <property type="entry name" value="SF2_C_SNF"/>
    <property type="match status" value="1"/>
</dbReference>
<feature type="compositionally biased region" description="Low complexity" evidence="4">
    <location>
        <begin position="30"/>
        <end position="61"/>
    </location>
</feature>
<accession>A0AAF0YIM6</accession>
<dbReference type="GO" id="GO:0016787">
    <property type="term" value="F:hydrolase activity"/>
    <property type="evidence" value="ECO:0007669"/>
    <property type="project" value="UniProtKB-KW"/>
</dbReference>
<keyword evidence="3" id="KW-0067">ATP-binding</keyword>
<dbReference type="InterPro" id="IPR038718">
    <property type="entry name" value="SNF2-like_sf"/>
</dbReference>
<organism evidence="7 8">
    <name type="scientific">Vanrija pseudolonga</name>
    <dbReference type="NCBI Taxonomy" id="143232"/>
    <lineage>
        <taxon>Eukaryota</taxon>
        <taxon>Fungi</taxon>
        <taxon>Dikarya</taxon>
        <taxon>Basidiomycota</taxon>
        <taxon>Agaricomycotina</taxon>
        <taxon>Tremellomycetes</taxon>
        <taxon>Trichosporonales</taxon>
        <taxon>Trichosporonaceae</taxon>
        <taxon>Vanrija</taxon>
    </lineage>
</organism>
<dbReference type="PROSITE" id="PS51194">
    <property type="entry name" value="HELICASE_CTER"/>
    <property type="match status" value="1"/>
</dbReference>
<feature type="compositionally biased region" description="Low complexity" evidence="4">
    <location>
        <begin position="80"/>
        <end position="89"/>
    </location>
</feature>
<feature type="region of interest" description="Disordered" evidence="4">
    <location>
        <begin position="1043"/>
        <end position="1066"/>
    </location>
</feature>
<evidence type="ECO:0000313" key="7">
    <source>
        <dbReference type="EMBL" id="WOO85186.1"/>
    </source>
</evidence>
<dbReference type="InterPro" id="IPR000330">
    <property type="entry name" value="SNF2_N"/>
</dbReference>
<keyword evidence="7" id="KW-0347">Helicase</keyword>
<evidence type="ECO:0000256" key="2">
    <source>
        <dbReference type="ARBA" id="ARBA00022801"/>
    </source>
</evidence>
<dbReference type="InterPro" id="IPR014001">
    <property type="entry name" value="Helicase_ATP-bd"/>
</dbReference>
<proteinExistence type="predicted"/>
<dbReference type="SMART" id="SM00487">
    <property type="entry name" value="DEXDc"/>
    <property type="match status" value="1"/>
</dbReference>
<feature type="compositionally biased region" description="Acidic residues" evidence="4">
    <location>
        <begin position="314"/>
        <end position="331"/>
    </location>
</feature>
<dbReference type="GO" id="GO:0005524">
    <property type="term" value="F:ATP binding"/>
    <property type="evidence" value="ECO:0007669"/>
    <property type="project" value="InterPro"/>
</dbReference>
<evidence type="ECO:0000256" key="1">
    <source>
        <dbReference type="ARBA" id="ARBA00022741"/>
    </source>
</evidence>
<dbReference type="EMBL" id="CP086719">
    <property type="protein sequence ID" value="WOO85186.1"/>
    <property type="molecule type" value="Genomic_DNA"/>
</dbReference>
<sequence>MSSADAERRRMLLELKAKKQAKSAQPPPSTTTTTMTSPLPNRVLVPASSSPAAPASTSSLARGTTLIQSSNIARMGNGSGSNQSGSPNSVLAAFSSRGNYADTKPAASTAADFSPSSPPPLSRLKKRYADESPTKPSSSVSPEPLRPKSLPSSSRASSGGVVRKGPPPLVAAAKKQHDAGIDDEVRRWKAQFPHVSRTIIAQALSRHIDNDRGVERELESAEWKAKQLANRQEAEAAAKKEAAAKAASTKATIANLQSYRHQPAASNGVSRSSSGTSAPLTPDSPSRQGKRRKNEKSTIYAKREKERQRKRDPDEEGGESEAEEVSDDSEDGYWSGEEGRRRKKRRSTEEDEVDVEGAAFKAFNEADADAIRGTIACSEDQVNKIISMRPYASIDELRYKLNKARGVSAKLFEQYAEIMEGYVQIDSCLNKCETIANDIASALAVWKGAATASDSTTGTPRTDGLNDVKVDVAKVSELLAKETDLRRRTILSSYIRSQPSTLSDGTVLKDYQLLGINWLNLLYKRKIGCILADEMGLGKTIQVIAFIAHLKEIKGNGGTAGPHMIFVPASTLENWTREFERFAPGVDVETYYGSQSERAELRENLKRKFRAGKLEVVLASYTQVQAEDDLRFFRKKLEFETCIYDEAHALKNFQTKRYQDLLSIKPRWRLLLTGTPLQNNLQELVSLLMFIHKDIFTDAEQYLRAIFKVQAAGHADLLSQQRVSRARTMLTPFVLRRRKANVLTLPPKIETVESCEMTPVQARLYRDTLRRSRKMITELGEDALEAMADADEDGKAPKGKKAAAKIQSRAGNSSNILMDLRKAASHPLLFRRLYNEKRVEQIAKACLSSPQWCDSNYDYVVEDLEIMSDAEIHAFVSEHEELEKFALDAEAFLEGGKMKALQQLIVRCKAEGKRILLFSQFTMILDIIQVALRHMEVEYIRLDGQTRTDERQGLVDQFNDDTDITVFLLSTKAGGVGINLTAASVVVIFDQDFNPHNDRQAADRAYRIGQERSVEVIKLISKDSIDEDILSIGLTKLQLDDMVGGEDGSGSGTATPGGAGDDKTAKELKKSLLTTLRKKFEDQGDIKADEDAQAIDEDTVMEEMTATQVKKARGSLAAAR</sequence>
<dbReference type="Gene3D" id="3.40.50.10810">
    <property type="entry name" value="Tandem AAA-ATPase domain"/>
    <property type="match status" value="1"/>
</dbReference>
<feature type="compositionally biased region" description="Low complexity" evidence="4">
    <location>
        <begin position="105"/>
        <end position="115"/>
    </location>
</feature>
<feature type="compositionally biased region" description="Basic and acidic residues" evidence="4">
    <location>
        <begin position="232"/>
        <end position="243"/>
    </location>
</feature>
<dbReference type="GO" id="GO:0004386">
    <property type="term" value="F:helicase activity"/>
    <property type="evidence" value="ECO:0007669"/>
    <property type="project" value="UniProtKB-KW"/>
</dbReference>
<dbReference type="AlphaFoldDB" id="A0AAF0YIM6"/>
<dbReference type="Pfam" id="PF00271">
    <property type="entry name" value="Helicase_C"/>
    <property type="match status" value="1"/>
</dbReference>
<feature type="domain" description="Helicase C-terminal" evidence="6">
    <location>
        <begin position="900"/>
        <end position="1057"/>
    </location>
</feature>
<feature type="domain" description="Helicase ATP-binding" evidence="5">
    <location>
        <begin position="520"/>
        <end position="694"/>
    </location>
</feature>
<reference evidence="7" key="1">
    <citation type="submission" date="2023-10" db="EMBL/GenBank/DDBJ databases">
        <authorList>
            <person name="Noh H."/>
        </authorList>
    </citation>
    <scope>NUCLEOTIDE SEQUENCE</scope>
    <source>
        <strain evidence="7">DUCC4014</strain>
    </source>
</reference>
<feature type="compositionally biased region" description="Basic and acidic residues" evidence="4">
    <location>
        <begin position="301"/>
        <end position="313"/>
    </location>
</feature>
<dbReference type="Proteomes" id="UP000827549">
    <property type="component" value="Chromosome 6"/>
</dbReference>
<dbReference type="PANTHER" id="PTHR10799">
    <property type="entry name" value="SNF2/RAD54 HELICASE FAMILY"/>
    <property type="match status" value="1"/>
</dbReference>
<evidence type="ECO:0000259" key="6">
    <source>
        <dbReference type="PROSITE" id="PS51194"/>
    </source>
</evidence>
<feature type="compositionally biased region" description="Low complexity" evidence="4">
    <location>
        <begin position="264"/>
        <end position="278"/>
    </location>
</feature>
<feature type="compositionally biased region" description="Polar residues" evidence="4">
    <location>
        <begin position="249"/>
        <end position="260"/>
    </location>
</feature>
<gene>
    <name evidence="7" type="primary">fft2</name>
    <name evidence="7" type="ORF">LOC62_06G008686</name>
</gene>
<feature type="region of interest" description="Disordered" evidence="4">
    <location>
        <begin position="1"/>
        <end position="181"/>
    </location>
</feature>
<keyword evidence="2" id="KW-0378">Hydrolase</keyword>
<dbReference type="PROSITE" id="PS51192">
    <property type="entry name" value="HELICASE_ATP_BIND_1"/>
    <property type="match status" value="1"/>
</dbReference>
<evidence type="ECO:0000256" key="4">
    <source>
        <dbReference type="SAM" id="MobiDB-lite"/>
    </source>
</evidence>
<dbReference type="InterPro" id="IPR027417">
    <property type="entry name" value="P-loop_NTPase"/>
</dbReference>
<dbReference type="RefSeq" id="XP_062631212.1">
    <property type="nucleotide sequence ID" value="XM_062775228.1"/>
</dbReference>
<dbReference type="Pfam" id="PF00176">
    <property type="entry name" value="SNF2-rel_dom"/>
    <property type="match status" value="1"/>
</dbReference>
<dbReference type="GeneID" id="87811850"/>
<dbReference type="InterPro" id="IPR001650">
    <property type="entry name" value="Helicase_C-like"/>
</dbReference>
<evidence type="ECO:0000259" key="5">
    <source>
        <dbReference type="PROSITE" id="PS51192"/>
    </source>
</evidence>
<keyword evidence="1" id="KW-0547">Nucleotide-binding</keyword>
<feature type="compositionally biased region" description="Low complexity" evidence="4">
    <location>
        <begin position="141"/>
        <end position="158"/>
    </location>
</feature>
<name>A0AAF0YIM6_9TREE</name>
<feature type="compositionally biased region" description="Acidic residues" evidence="4">
    <location>
        <begin position="1091"/>
        <end position="1101"/>
    </location>
</feature>
<feature type="region of interest" description="Disordered" evidence="4">
    <location>
        <begin position="1083"/>
        <end position="1120"/>
    </location>
</feature>
<feature type="compositionally biased region" description="Gly residues" evidence="4">
    <location>
        <begin position="1045"/>
        <end position="1059"/>
    </location>
</feature>
<dbReference type="FunFam" id="3.40.50.10810:FF:000102">
    <property type="entry name" value="Chromosome organization and biogenesis-related protein, putative"/>
    <property type="match status" value="1"/>
</dbReference>
<dbReference type="Gene3D" id="3.40.50.300">
    <property type="entry name" value="P-loop containing nucleotide triphosphate hydrolases"/>
    <property type="match status" value="1"/>
</dbReference>
<protein>
    <submittedName>
        <fullName evidence="7">ATP-dependent helicase fft2</fullName>
    </submittedName>
</protein>
<dbReference type="SUPFAM" id="SSF52540">
    <property type="entry name" value="P-loop containing nucleoside triphosphate hydrolases"/>
    <property type="match status" value="2"/>
</dbReference>
<keyword evidence="8" id="KW-1185">Reference proteome</keyword>
<evidence type="ECO:0000256" key="3">
    <source>
        <dbReference type="ARBA" id="ARBA00022840"/>
    </source>
</evidence>
<dbReference type="SMART" id="SM00490">
    <property type="entry name" value="HELICc"/>
    <property type="match status" value="1"/>
</dbReference>